<sequence>MAQVKVYGLASVLAPSRAAVSDAVHAALVEGLGIPADKRFHRFFPLAPEDFVHPAGRSERYTIVEVLLFAGRSEQAKKKAYAALYRGFAALGTAAEDLEVVLIETPRVDWAIRGVPGDELALSYAVET</sequence>
<organism evidence="1 2">
    <name type="scientific">Motilibacter peucedani</name>
    <dbReference type="NCBI Taxonomy" id="598650"/>
    <lineage>
        <taxon>Bacteria</taxon>
        <taxon>Bacillati</taxon>
        <taxon>Actinomycetota</taxon>
        <taxon>Actinomycetes</taxon>
        <taxon>Motilibacterales</taxon>
        <taxon>Motilibacteraceae</taxon>
        <taxon>Motilibacter</taxon>
    </lineage>
</organism>
<evidence type="ECO:0000313" key="1">
    <source>
        <dbReference type="EMBL" id="RKS77814.1"/>
    </source>
</evidence>
<evidence type="ECO:0000313" key="2">
    <source>
        <dbReference type="Proteomes" id="UP000281955"/>
    </source>
</evidence>
<comment type="caution">
    <text evidence="1">The sequence shown here is derived from an EMBL/GenBank/DDBJ whole genome shotgun (WGS) entry which is preliminary data.</text>
</comment>
<reference evidence="1 2" key="1">
    <citation type="submission" date="2018-10" db="EMBL/GenBank/DDBJ databases">
        <title>Genomic Encyclopedia of Archaeal and Bacterial Type Strains, Phase II (KMG-II): from individual species to whole genera.</title>
        <authorList>
            <person name="Goeker M."/>
        </authorList>
    </citation>
    <scope>NUCLEOTIDE SEQUENCE [LARGE SCALE GENOMIC DNA]</scope>
    <source>
        <strain evidence="1 2">RP-AC37</strain>
    </source>
</reference>
<dbReference type="Gene3D" id="3.30.429.10">
    <property type="entry name" value="Macrophage Migration Inhibitory Factor"/>
    <property type="match status" value="1"/>
</dbReference>
<dbReference type="Pfam" id="PF14552">
    <property type="entry name" value="Tautomerase_2"/>
    <property type="match status" value="1"/>
</dbReference>
<dbReference type="InterPro" id="IPR014347">
    <property type="entry name" value="Tautomerase/MIF_sf"/>
</dbReference>
<dbReference type="PANTHER" id="PTHR38460:SF1">
    <property type="entry name" value="TAUTOMERASE YOLI-RELATED"/>
    <property type="match status" value="1"/>
</dbReference>
<name>A0A420XSG9_9ACTN</name>
<dbReference type="PANTHER" id="PTHR38460">
    <property type="entry name" value="TAUTOMERASE YOLI-RELATED"/>
    <property type="match status" value="1"/>
</dbReference>
<proteinExistence type="predicted"/>
<dbReference type="Proteomes" id="UP000281955">
    <property type="component" value="Unassembled WGS sequence"/>
</dbReference>
<keyword evidence="2" id="KW-1185">Reference proteome</keyword>
<dbReference type="InterPro" id="IPR037479">
    <property type="entry name" value="Tauto_MSAD"/>
</dbReference>
<protein>
    <submittedName>
        <fullName evidence="1">Tautomerase-like protein</fullName>
    </submittedName>
</protein>
<dbReference type="SUPFAM" id="SSF55331">
    <property type="entry name" value="Tautomerase/MIF"/>
    <property type="match status" value="1"/>
</dbReference>
<gene>
    <name evidence="1" type="ORF">CLV35_1512</name>
</gene>
<dbReference type="EMBL" id="RBWV01000010">
    <property type="protein sequence ID" value="RKS77814.1"/>
    <property type="molecule type" value="Genomic_DNA"/>
</dbReference>
<dbReference type="AlphaFoldDB" id="A0A420XSG9"/>
<dbReference type="InParanoid" id="A0A420XSG9"/>
<dbReference type="OrthoDB" id="9804765at2"/>
<accession>A0A420XSG9</accession>
<dbReference type="RefSeq" id="WP_121192805.1">
    <property type="nucleotide sequence ID" value="NZ_RBWV01000010.1"/>
</dbReference>